<feature type="transmembrane region" description="Helical" evidence="1">
    <location>
        <begin position="93"/>
        <end position="114"/>
    </location>
</feature>
<dbReference type="Gene3D" id="3.30.565.10">
    <property type="entry name" value="Histidine kinase-like ATPase, C-terminal domain"/>
    <property type="match status" value="1"/>
</dbReference>
<dbReference type="PANTHER" id="PTHR40448">
    <property type="entry name" value="TWO-COMPONENT SENSOR HISTIDINE KINASE"/>
    <property type="match status" value="1"/>
</dbReference>
<protein>
    <submittedName>
        <fullName evidence="3">Sensory histidine kinase DcuS</fullName>
    </submittedName>
</protein>
<feature type="transmembrane region" description="Helical" evidence="1">
    <location>
        <begin position="172"/>
        <end position="193"/>
    </location>
</feature>
<feature type="transmembrane region" description="Helical" evidence="1">
    <location>
        <begin position="134"/>
        <end position="151"/>
    </location>
</feature>
<feature type="transmembrane region" description="Helical" evidence="1">
    <location>
        <begin position="37"/>
        <end position="56"/>
    </location>
</feature>
<gene>
    <name evidence="3" type="ORF">CBLFYP116_02540</name>
</gene>
<dbReference type="Pfam" id="PF14501">
    <property type="entry name" value="HATPase_c_5"/>
    <property type="match status" value="1"/>
</dbReference>
<feature type="transmembrane region" description="Helical" evidence="1">
    <location>
        <begin position="199"/>
        <end position="219"/>
    </location>
</feature>
<dbReference type="RefSeq" id="WP_002576882.1">
    <property type="nucleotide sequence ID" value="NZ_BAABZS010000001.1"/>
</dbReference>
<evidence type="ECO:0000259" key="2">
    <source>
        <dbReference type="SMART" id="SM00387"/>
    </source>
</evidence>
<dbReference type="GO" id="GO:0016301">
    <property type="term" value="F:kinase activity"/>
    <property type="evidence" value="ECO:0007669"/>
    <property type="project" value="UniProtKB-KW"/>
</dbReference>
<organism evidence="3">
    <name type="scientific">Enterocloster bolteae</name>
    <dbReference type="NCBI Taxonomy" id="208479"/>
    <lineage>
        <taxon>Bacteria</taxon>
        <taxon>Bacillati</taxon>
        <taxon>Bacillota</taxon>
        <taxon>Clostridia</taxon>
        <taxon>Lachnospirales</taxon>
        <taxon>Lachnospiraceae</taxon>
        <taxon>Enterocloster</taxon>
    </lineage>
</organism>
<evidence type="ECO:0000313" key="3">
    <source>
        <dbReference type="EMBL" id="VYT24988.1"/>
    </source>
</evidence>
<dbReference type="SMART" id="SM00387">
    <property type="entry name" value="HATPase_c"/>
    <property type="match status" value="1"/>
</dbReference>
<sequence length="449" mass="52842">MIDTAMTLLFPFLDFIPFGLPRYWIHRDKLKIRYRYVVMLLTAVSCVNSAAFYLINQGGYEAAARWTTLMRYSFMLFNLICSFLLIREQFQKLMFTYLVLMSWSFFVFGNANFIESRFFWDFSDRHPYLIYNTARVVILLITYPFILHFLGHTVREALKMEDRKMWQYMWKIPLFSTLFGMLYCTVQDVYAYASWQFLISRYLMLFGTCYVSYVFLRVLEISRRKTQLEEELKYADRSLLAQKKQYETVSAHMEEMKKARHDLRQHLAVVQSYIERDDRAGLSEYIEIYKTELPPDIIEIYCRNQVINALICYYASQARRHKIRFEAQADYPEQCPVSDTEVTVILGNLLENAVEACLREKNGKCSIRLRIFRKNKSSLVFLTDNTCSGTVRFDADGKTPLSSKRKGVGIGVSSIREIADRYGGDTLFEQKAGMFYASVWLQIPEEADN</sequence>
<evidence type="ECO:0000256" key="1">
    <source>
        <dbReference type="SAM" id="Phobius"/>
    </source>
</evidence>
<dbReference type="GeneID" id="23115077"/>
<dbReference type="InterPro" id="IPR003594">
    <property type="entry name" value="HATPase_dom"/>
</dbReference>
<keyword evidence="1" id="KW-1133">Transmembrane helix</keyword>
<dbReference type="EMBL" id="CACRTF010000011">
    <property type="protein sequence ID" value="VYT24988.1"/>
    <property type="molecule type" value="Genomic_DNA"/>
</dbReference>
<dbReference type="InterPro" id="IPR036890">
    <property type="entry name" value="HATPase_C_sf"/>
</dbReference>
<accession>A0A6N2V4C5</accession>
<dbReference type="PANTHER" id="PTHR40448:SF1">
    <property type="entry name" value="TWO-COMPONENT SENSOR HISTIDINE KINASE"/>
    <property type="match status" value="1"/>
</dbReference>
<dbReference type="GO" id="GO:0042802">
    <property type="term" value="F:identical protein binding"/>
    <property type="evidence" value="ECO:0007669"/>
    <property type="project" value="TreeGrafter"/>
</dbReference>
<name>A0A6N2V4C5_9FIRM</name>
<dbReference type="AlphaFoldDB" id="A0A6N2V4C5"/>
<keyword evidence="3" id="KW-0808">Transferase</keyword>
<proteinExistence type="predicted"/>
<keyword evidence="1" id="KW-0812">Transmembrane</keyword>
<keyword evidence="3" id="KW-0418">Kinase</keyword>
<dbReference type="InterPro" id="IPR032834">
    <property type="entry name" value="NatK-like_C"/>
</dbReference>
<feature type="domain" description="Histidine kinase/HSP90-like ATPase" evidence="2">
    <location>
        <begin position="337"/>
        <end position="447"/>
    </location>
</feature>
<keyword evidence="1" id="KW-0472">Membrane</keyword>
<dbReference type="CDD" id="cd16935">
    <property type="entry name" value="HATPase_AgrC-ComD-like"/>
    <property type="match status" value="1"/>
</dbReference>
<feature type="transmembrane region" description="Helical" evidence="1">
    <location>
        <begin position="68"/>
        <end position="86"/>
    </location>
</feature>
<dbReference type="SUPFAM" id="SSF55874">
    <property type="entry name" value="ATPase domain of HSP90 chaperone/DNA topoisomerase II/histidine kinase"/>
    <property type="match status" value="1"/>
</dbReference>
<reference evidence="3" key="1">
    <citation type="submission" date="2019-11" db="EMBL/GenBank/DDBJ databases">
        <authorList>
            <person name="Feng L."/>
        </authorList>
    </citation>
    <scope>NUCLEOTIDE SEQUENCE</scope>
    <source>
        <strain evidence="3">CbolteaeLFYP116</strain>
    </source>
</reference>